<dbReference type="InterPro" id="IPR005320">
    <property type="entry name" value="Peptidase_S51"/>
</dbReference>
<evidence type="ECO:0000256" key="7">
    <source>
        <dbReference type="ARBA" id="ARBA00022801"/>
    </source>
</evidence>
<dbReference type="PANTHER" id="PTHR36175">
    <property type="entry name" value="CYANOPHYCINASE"/>
    <property type="match status" value="1"/>
</dbReference>
<evidence type="ECO:0000256" key="5">
    <source>
        <dbReference type="ARBA" id="ARBA00015719"/>
    </source>
</evidence>
<keyword evidence="10" id="KW-0121">Carboxypeptidase</keyword>
<dbReference type="EMBL" id="CP047394">
    <property type="protein sequence ID" value="QHE61712.1"/>
    <property type="molecule type" value="Genomic_DNA"/>
</dbReference>
<dbReference type="InterPro" id="IPR029062">
    <property type="entry name" value="Class_I_gatase-like"/>
</dbReference>
<comment type="similarity">
    <text evidence="3">Belongs to the peptidase S51 family.</text>
</comment>
<dbReference type="GO" id="GO:0004180">
    <property type="term" value="F:carboxypeptidase activity"/>
    <property type="evidence" value="ECO:0007669"/>
    <property type="project" value="UniProtKB-KW"/>
</dbReference>
<evidence type="ECO:0000313" key="11">
    <source>
        <dbReference type="Proteomes" id="UP000465062"/>
    </source>
</evidence>
<keyword evidence="8" id="KW-0720">Serine protease</keyword>
<dbReference type="RefSeq" id="WP_159362076.1">
    <property type="nucleotide sequence ID" value="NZ_CP047394.1"/>
</dbReference>
<comment type="catalytic activity">
    <reaction evidence="1">
        <text>[L-4-(L-arginin-2-N-yl)aspartate](n) + H2O = [L-4-(L-arginin-2-N-yl)aspartate](n-1) + L-4-(L-arginin-2-N-yl)aspartate</text>
        <dbReference type="Rhea" id="RHEA:12845"/>
        <dbReference type="Rhea" id="RHEA-COMP:13728"/>
        <dbReference type="Rhea" id="RHEA-COMP:13734"/>
        <dbReference type="ChEBI" id="CHEBI:15377"/>
        <dbReference type="ChEBI" id="CHEBI:137986"/>
        <dbReference type="ChEBI" id="CHEBI:137991"/>
        <dbReference type="EC" id="3.4.15.6"/>
    </reaction>
</comment>
<keyword evidence="6" id="KW-0645">Protease</keyword>
<evidence type="ECO:0000256" key="8">
    <source>
        <dbReference type="ARBA" id="ARBA00022825"/>
    </source>
</evidence>
<keyword evidence="7 10" id="KW-0378">Hydrolase</keyword>
<dbReference type="CDD" id="cd03145">
    <property type="entry name" value="GAT1_cyanophycinase"/>
    <property type="match status" value="2"/>
</dbReference>
<evidence type="ECO:0000313" key="10">
    <source>
        <dbReference type="EMBL" id="QHE61712.1"/>
    </source>
</evidence>
<evidence type="ECO:0000256" key="3">
    <source>
        <dbReference type="ARBA" id="ARBA00006534"/>
    </source>
</evidence>
<accession>A0A6I6US56</accession>
<dbReference type="Gene3D" id="3.40.50.880">
    <property type="match status" value="2"/>
</dbReference>
<protein>
    <recommendedName>
        <fullName evidence="5">Cyanophycinase</fullName>
        <ecNumber evidence="4">3.4.15.6</ecNumber>
    </recommendedName>
</protein>
<evidence type="ECO:0000256" key="6">
    <source>
        <dbReference type="ARBA" id="ARBA00022670"/>
    </source>
</evidence>
<evidence type="ECO:0000256" key="2">
    <source>
        <dbReference type="ARBA" id="ARBA00002039"/>
    </source>
</evidence>
<dbReference type="EC" id="3.4.15.6" evidence="4"/>
<reference evidence="10 11" key="1">
    <citation type="submission" date="2019-06" db="EMBL/GenBank/DDBJ databases">
        <title>An operon consisting of a P-type ATPase gene and a transcriptional regular gene given the different cadmium resistance in Bacillus vietamensis 151-6 and Bacillus marisflavi 151-25.</title>
        <authorList>
            <person name="Yu X."/>
        </authorList>
    </citation>
    <scope>NUCLEOTIDE SEQUENCE [LARGE SCALE GENOMIC DNA]</scope>
    <source>
        <strain evidence="10 11">151-6</strain>
    </source>
</reference>
<gene>
    <name evidence="10" type="ORF">FHE72_12315</name>
</gene>
<keyword evidence="9" id="KW-0812">Transmembrane</keyword>
<keyword evidence="9" id="KW-1133">Transmembrane helix</keyword>
<evidence type="ECO:0000256" key="9">
    <source>
        <dbReference type="SAM" id="Phobius"/>
    </source>
</evidence>
<sequence length="842" mass="92519">MIGYWGKVKKGIVVLTVLAVIGSVATTGIMAKKNEKNIKGNLVIAGGALGSSNSDVYEKFIELSGGKKEAKIGIIPSASGSMKSSVQFKEDLISYGVDEKSIEILPFSSHDFKGTEEDESKWKKNAENHHITKRIKKLTGIWFVGGDQLKITDTLMKENGERTRALEEIWGIYRKGAVLGGTSAGAAIMSDVMITGGDSLGGLRQEFTTEDVSNPEEEYAPVYIEKGLGFFQWGIVDQHFNERSRLGRLAATALRYKTADELAYGIDEDTAMVVNNQEETISVLGRTNVTIVDVSGSTTTGDGIRDLDISYLSPGDKLQVKTKEFTMAEDKLETKGYEYYNFKPLQATGVLSSYGTLPHYLSYSLVDNEAVEEVSSYLYDSKGNGFELTFKQTDETDGYWGYQDGQKDSYSILHVKMDVSPVKVNFSEKDRLNQDFKKSTLGVPKSSFDPETKGSLVIVGGALGSSNEEVYNEFIKRACENGKIGIVPAASSSLKSSHAFKEDLTSYGVTAENIDILPISNHDFKGTEENEEDWIDNKNDPGLAKRILEYDGIWFVGGDQTNITQSLLNEDGTKSQALSSVWEIYRNGAVLGGTSAGAAIMSDVMIAGGGSYDTLSKGFTENYDGMSQQEGGPGYLEKGLGFFPYGIVDQHFDKKARLGRLIATTAVYGKENELSYGIDEDTALIWDNASKAVEVKGRGGVSLVDLSQSDLSPSTHTYKDIRLSWITSGDQYNVESKEFSISKHKMSTKDYEYYEYNAVPHTGVLTPHPALANYLSYSLIDNVGQDEVKSFSFSQGEGFQLTFRKGNQTEGFWGYRDGNKDDYSFLEVEMDIDPVSVTIEVN</sequence>
<dbReference type="Pfam" id="PF03575">
    <property type="entry name" value="Peptidase_S51"/>
    <property type="match status" value="2"/>
</dbReference>
<proteinExistence type="inferred from homology"/>
<dbReference type="AlphaFoldDB" id="A0A6I6US56"/>
<dbReference type="GO" id="GO:0008236">
    <property type="term" value="F:serine-type peptidase activity"/>
    <property type="evidence" value="ECO:0007669"/>
    <property type="project" value="UniProtKB-KW"/>
</dbReference>
<dbReference type="PANTHER" id="PTHR36175:SF1">
    <property type="entry name" value="CYANOPHYCINASE"/>
    <property type="match status" value="1"/>
</dbReference>
<feature type="transmembrane region" description="Helical" evidence="9">
    <location>
        <begin position="12"/>
        <end position="31"/>
    </location>
</feature>
<evidence type="ECO:0000256" key="1">
    <source>
        <dbReference type="ARBA" id="ARBA00001092"/>
    </source>
</evidence>
<dbReference type="NCBIfam" id="TIGR02069">
    <property type="entry name" value="cyanophycinase"/>
    <property type="match status" value="2"/>
</dbReference>
<name>A0A6I6US56_9BACI</name>
<dbReference type="GO" id="GO:0008241">
    <property type="term" value="F:peptidyl-dipeptidase activity"/>
    <property type="evidence" value="ECO:0007669"/>
    <property type="project" value="UniProtKB-EC"/>
</dbReference>
<dbReference type="SUPFAM" id="SSF52317">
    <property type="entry name" value="Class I glutamine amidotransferase-like"/>
    <property type="match status" value="2"/>
</dbReference>
<evidence type="ECO:0000256" key="4">
    <source>
        <dbReference type="ARBA" id="ARBA00013115"/>
    </source>
</evidence>
<dbReference type="GO" id="GO:0006508">
    <property type="term" value="P:proteolysis"/>
    <property type="evidence" value="ECO:0007669"/>
    <property type="project" value="UniProtKB-KW"/>
</dbReference>
<dbReference type="KEGG" id="bvq:FHE72_12315"/>
<organism evidence="10 11">
    <name type="scientific">Rossellomorea vietnamensis</name>
    <dbReference type="NCBI Taxonomy" id="218284"/>
    <lineage>
        <taxon>Bacteria</taxon>
        <taxon>Bacillati</taxon>
        <taxon>Bacillota</taxon>
        <taxon>Bacilli</taxon>
        <taxon>Bacillales</taxon>
        <taxon>Bacillaceae</taxon>
        <taxon>Rossellomorea</taxon>
    </lineage>
</organism>
<comment type="function">
    <text evidence="2">Exopeptidase that catalyzes the hydrolytic cleavage of multi-L-arginyl-poly-L-aspartic acid (cyanophycin; a water-insoluble reserve polymer) into aspartate-arginine dipeptides.</text>
</comment>
<dbReference type="InterPro" id="IPR011811">
    <property type="entry name" value="Peptidase_S51_cyanophycinase"/>
</dbReference>
<dbReference type="Proteomes" id="UP000465062">
    <property type="component" value="Chromosome"/>
</dbReference>
<keyword evidence="9" id="KW-0472">Membrane</keyword>